<feature type="transmembrane region" description="Helical" evidence="8">
    <location>
        <begin position="196"/>
        <end position="218"/>
    </location>
</feature>
<dbReference type="PANTHER" id="PTHR30614:SF21">
    <property type="entry name" value="AMINO ACID ABC TRANSPORTER PERMEASE"/>
    <property type="match status" value="1"/>
</dbReference>
<dbReference type="InterPro" id="IPR000515">
    <property type="entry name" value="MetI-like"/>
</dbReference>
<dbReference type="CDD" id="cd06261">
    <property type="entry name" value="TM_PBP2"/>
    <property type="match status" value="1"/>
</dbReference>
<evidence type="ECO:0000256" key="2">
    <source>
        <dbReference type="ARBA" id="ARBA00010072"/>
    </source>
</evidence>
<comment type="subcellular location">
    <subcellularLocation>
        <location evidence="1">Cell inner membrane</location>
        <topology evidence="1">Multi-pass membrane protein</topology>
    </subcellularLocation>
    <subcellularLocation>
        <location evidence="8">Cell membrane</location>
        <topology evidence="8">Multi-pass membrane protein</topology>
    </subcellularLocation>
</comment>
<gene>
    <name evidence="10" type="ORF">AC244_28465</name>
</gene>
<dbReference type="AlphaFoldDB" id="A0A0L8BH68"/>
<dbReference type="InterPro" id="IPR043429">
    <property type="entry name" value="ArtM/GltK/GlnP/TcyL/YhdX-like"/>
</dbReference>
<organism evidence="10 11">
    <name type="scientific">Ensifer adhaerens</name>
    <name type="common">Sinorhizobium morelense</name>
    <dbReference type="NCBI Taxonomy" id="106592"/>
    <lineage>
        <taxon>Bacteria</taxon>
        <taxon>Pseudomonadati</taxon>
        <taxon>Pseudomonadota</taxon>
        <taxon>Alphaproteobacteria</taxon>
        <taxon>Hyphomicrobiales</taxon>
        <taxon>Rhizobiaceae</taxon>
        <taxon>Sinorhizobium/Ensifer group</taxon>
        <taxon>Ensifer</taxon>
    </lineage>
</organism>
<dbReference type="Proteomes" id="UP000037425">
    <property type="component" value="Unassembled WGS sequence"/>
</dbReference>
<dbReference type="SUPFAM" id="SSF161098">
    <property type="entry name" value="MetI-like"/>
    <property type="match status" value="1"/>
</dbReference>
<feature type="transmembrane region" description="Helical" evidence="8">
    <location>
        <begin position="25"/>
        <end position="49"/>
    </location>
</feature>
<comment type="similarity">
    <text evidence="2">Belongs to the binding-protein-dependent transport system permease family. HisMQ subfamily.</text>
</comment>
<feature type="transmembrane region" description="Helical" evidence="8">
    <location>
        <begin position="131"/>
        <end position="150"/>
    </location>
</feature>
<protein>
    <submittedName>
        <fullName evidence="10">Amino acid ABC transporter permease</fullName>
    </submittedName>
</protein>
<evidence type="ECO:0000313" key="11">
    <source>
        <dbReference type="Proteomes" id="UP000037425"/>
    </source>
</evidence>
<dbReference type="PROSITE" id="PS50928">
    <property type="entry name" value="ABC_TM1"/>
    <property type="match status" value="1"/>
</dbReference>
<dbReference type="InterPro" id="IPR035906">
    <property type="entry name" value="MetI-like_sf"/>
</dbReference>
<dbReference type="PANTHER" id="PTHR30614">
    <property type="entry name" value="MEMBRANE COMPONENT OF AMINO ACID ABC TRANSPORTER"/>
    <property type="match status" value="1"/>
</dbReference>
<evidence type="ECO:0000256" key="6">
    <source>
        <dbReference type="ARBA" id="ARBA00022989"/>
    </source>
</evidence>
<dbReference type="PATRIC" id="fig|106592.7.peg.4820"/>
<dbReference type="NCBIfam" id="TIGR01726">
    <property type="entry name" value="HEQRo_perm_3TM"/>
    <property type="match status" value="1"/>
</dbReference>
<dbReference type="GO" id="GO:0022857">
    <property type="term" value="F:transmembrane transporter activity"/>
    <property type="evidence" value="ECO:0007669"/>
    <property type="project" value="InterPro"/>
</dbReference>
<evidence type="ECO:0000256" key="8">
    <source>
        <dbReference type="RuleBase" id="RU363032"/>
    </source>
</evidence>
<keyword evidence="3 8" id="KW-0813">Transport</keyword>
<keyword evidence="7 8" id="KW-0472">Membrane</keyword>
<dbReference type="GO" id="GO:0043190">
    <property type="term" value="C:ATP-binding cassette (ABC) transporter complex"/>
    <property type="evidence" value="ECO:0007669"/>
    <property type="project" value="InterPro"/>
</dbReference>
<feature type="transmembrane region" description="Helical" evidence="8">
    <location>
        <begin position="98"/>
        <end position="119"/>
    </location>
</feature>
<name>A0A0L8BH68_ENSAD</name>
<keyword evidence="6 8" id="KW-1133">Transmembrane helix</keyword>
<dbReference type="Pfam" id="PF00528">
    <property type="entry name" value="BPD_transp_1"/>
    <property type="match status" value="1"/>
</dbReference>
<evidence type="ECO:0000256" key="5">
    <source>
        <dbReference type="ARBA" id="ARBA00022692"/>
    </source>
</evidence>
<keyword evidence="4" id="KW-1003">Cell membrane</keyword>
<comment type="caution">
    <text evidence="10">The sequence shown here is derived from an EMBL/GenBank/DDBJ whole genome shotgun (WGS) entry which is preliminary data.</text>
</comment>
<dbReference type="Gene3D" id="1.10.3720.10">
    <property type="entry name" value="MetI-like"/>
    <property type="match status" value="1"/>
</dbReference>
<dbReference type="InterPro" id="IPR010065">
    <property type="entry name" value="AA_ABC_transptr_permease_3TM"/>
</dbReference>
<accession>A0A0L8BH68</accession>
<evidence type="ECO:0000259" key="9">
    <source>
        <dbReference type="PROSITE" id="PS50928"/>
    </source>
</evidence>
<evidence type="ECO:0000256" key="1">
    <source>
        <dbReference type="ARBA" id="ARBA00004429"/>
    </source>
</evidence>
<evidence type="ECO:0000256" key="4">
    <source>
        <dbReference type="ARBA" id="ARBA00022475"/>
    </source>
</evidence>
<feature type="transmembrane region" description="Helical" evidence="8">
    <location>
        <begin position="70"/>
        <end position="92"/>
    </location>
</feature>
<dbReference type="RefSeq" id="WP_053252175.1">
    <property type="nucleotide sequence ID" value="NZ_LGAP01000030.1"/>
</dbReference>
<reference evidence="11" key="1">
    <citation type="submission" date="2015-07" db="EMBL/GenBank/DDBJ databases">
        <title>Whole genome sequence of an Ensifer adhaerens strain isolated from a cave pool in the Wind Cave National Park.</title>
        <authorList>
            <person name="Eng W.W.H."/>
            <person name="Gan H.M."/>
            <person name="Barton H.A."/>
            <person name="Savka M.A."/>
        </authorList>
    </citation>
    <scope>NUCLEOTIDE SEQUENCE [LARGE SCALE GENOMIC DNA]</scope>
    <source>
        <strain evidence="11">SD006</strain>
    </source>
</reference>
<dbReference type="OrthoDB" id="7190458at2"/>
<dbReference type="EMBL" id="LGAP01000030">
    <property type="protein sequence ID" value="KOF14012.1"/>
    <property type="molecule type" value="Genomic_DNA"/>
</dbReference>
<sequence length="236" mass="25363">MLEILREYGLMLLVGEYPHGKLGGLALTLIISIASLVITFPCAVMIALARTGQSRPFKAVASGFVHCVRAVPLLMLIFWAYFALPIVIGFPIDATYTLILAIVIYQAAYLGEIIAAGIEGLSKGQMEAAKALGLGYIPTTFRVILPQALFNVIPGIVNQLTTIIKESSLGSIIAVSELSYVMLQVNSNEVTKPLQIFGILAATYFILCFALSQATSWLERGIASKRTGRVVVEAVA</sequence>
<evidence type="ECO:0000313" key="10">
    <source>
        <dbReference type="EMBL" id="KOF14012.1"/>
    </source>
</evidence>
<proteinExistence type="inferred from homology"/>
<feature type="domain" description="ABC transmembrane type-1" evidence="9">
    <location>
        <begin position="25"/>
        <end position="215"/>
    </location>
</feature>
<evidence type="ECO:0000256" key="7">
    <source>
        <dbReference type="ARBA" id="ARBA00023136"/>
    </source>
</evidence>
<evidence type="ECO:0000256" key="3">
    <source>
        <dbReference type="ARBA" id="ARBA00022448"/>
    </source>
</evidence>
<keyword evidence="5 8" id="KW-0812">Transmembrane</keyword>
<dbReference type="GO" id="GO:0006865">
    <property type="term" value="P:amino acid transport"/>
    <property type="evidence" value="ECO:0007669"/>
    <property type="project" value="TreeGrafter"/>
</dbReference>